<organism evidence="2">
    <name type="scientific">Neodiprion lecontei</name>
    <name type="common">Redheaded pine sawfly</name>
    <dbReference type="NCBI Taxonomy" id="441921"/>
    <lineage>
        <taxon>Eukaryota</taxon>
        <taxon>Metazoa</taxon>
        <taxon>Ecdysozoa</taxon>
        <taxon>Arthropoda</taxon>
        <taxon>Hexapoda</taxon>
        <taxon>Insecta</taxon>
        <taxon>Pterygota</taxon>
        <taxon>Neoptera</taxon>
        <taxon>Endopterygota</taxon>
        <taxon>Hymenoptera</taxon>
        <taxon>Tenthredinoidea</taxon>
        <taxon>Diprionidae</taxon>
        <taxon>Diprioninae</taxon>
        <taxon>Neodiprion</taxon>
    </lineage>
</organism>
<gene>
    <name evidence="2" type="primary">LOC107219304</name>
</gene>
<dbReference type="RefSeq" id="XP_015512987.2">
    <property type="nucleotide sequence ID" value="XM_015657501.2"/>
</dbReference>
<dbReference type="KEGG" id="nlo:107219304"/>
<proteinExistence type="predicted"/>
<keyword evidence="1" id="KW-1185">Reference proteome</keyword>
<accession>A0A6J0BFN6</accession>
<sequence length="155" mass="17789">MSKIYRGSDRFIFREIPIAINSTVPKLSVQQPTEFHGQNKGRCFGELVYTGKMRSDVVIIIATVGLLFTEGTRCSRSYNHYVKHRTKPREIRGFKPEYLSTAIGFGKRDSPFGLVKPQNQQNLILALLQKTSQRLEKSGRISCKQRNTYRQAMCE</sequence>
<name>A0A6J0BFN6_NEOLC</name>
<dbReference type="Proteomes" id="UP000829291">
    <property type="component" value="Chromosome 3"/>
</dbReference>
<dbReference type="OrthoDB" id="6101901at2759"/>
<evidence type="ECO:0000313" key="2">
    <source>
        <dbReference type="RefSeq" id="XP_015512987.2"/>
    </source>
</evidence>
<dbReference type="AlphaFoldDB" id="A0A6J0BFN6"/>
<evidence type="ECO:0000313" key="1">
    <source>
        <dbReference type="Proteomes" id="UP000829291"/>
    </source>
</evidence>
<dbReference type="GeneID" id="107219304"/>
<reference evidence="2" key="1">
    <citation type="submission" date="2025-08" db="UniProtKB">
        <authorList>
            <consortium name="RefSeq"/>
        </authorList>
    </citation>
    <scope>IDENTIFICATION</scope>
    <source>
        <tissue evidence="2">Thorax and Abdomen</tissue>
    </source>
</reference>
<protein>
    <submittedName>
        <fullName evidence="2">Uncharacterized protein LOC107219304</fullName>
    </submittedName>
</protein>
<dbReference type="InParanoid" id="A0A6J0BFN6"/>